<sequence>MEYNYTLDYLTDQDIGRLEGTTEHIDLEEENDEARTLSLKPNERVEYRLHLSGFPDGEYEITLSPAVHEYDSGFRRMKFVIE</sequence>
<reference evidence="1 2" key="1">
    <citation type="submission" date="2014-04" db="EMBL/GenBank/DDBJ databases">
        <title>Draft genome sequence of Bacillus azotoformans MEV2011, a (co-) denitrifying strain unable to grow in the presence of oxygen.</title>
        <authorList>
            <person name="Nielsen M."/>
            <person name="Schreiber L."/>
            <person name="Finster K."/>
            <person name="Schramm A."/>
        </authorList>
    </citation>
    <scope>NUCLEOTIDE SEQUENCE [LARGE SCALE GENOMIC DNA]</scope>
    <source>
        <strain evidence="1 2">MEV2011</strain>
    </source>
</reference>
<dbReference type="AlphaFoldDB" id="A0A072NIR3"/>
<dbReference type="RefSeq" id="WP_035197274.1">
    <property type="nucleotide sequence ID" value="NZ_JJRY01000018.1"/>
</dbReference>
<dbReference type="Proteomes" id="UP000027936">
    <property type="component" value="Unassembled WGS sequence"/>
</dbReference>
<accession>A0A072NIR3</accession>
<gene>
    <name evidence="1" type="ORF">M670_03700</name>
</gene>
<proteinExistence type="predicted"/>
<comment type="caution">
    <text evidence="1">The sequence shown here is derived from an EMBL/GenBank/DDBJ whole genome shotgun (WGS) entry which is preliminary data.</text>
</comment>
<protein>
    <submittedName>
        <fullName evidence="1">Uncharacterized protein</fullName>
    </submittedName>
</protein>
<dbReference type="OrthoDB" id="2874379at2"/>
<evidence type="ECO:0000313" key="2">
    <source>
        <dbReference type="Proteomes" id="UP000027936"/>
    </source>
</evidence>
<dbReference type="PATRIC" id="fig|1348973.3.peg.3577"/>
<dbReference type="EMBL" id="JJRY01000018">
    <property type="protein sequence ID" value="KEF37107.1"/>
    <property type="molecule type" value="Genomic_DNA"/>
</dbReference>
<organism evidence="1 2">
    <name type="scientific">Schinkia azotoformans MEV2011</name>
    <dbReference type="NCBI Taxonomy" id="1348973"/>
    <lineage>
        <taxon>Bacteria</taxon>
        <taxon>Bacillati</taxon>
        <taxon>Bacillota</taxon>
        <taxon>Bacilli</taxon>
        <taxon>Bacillales</taxon>
        <taxon>Bacillaceae</taxon>
        <taxon>Calidifontibacillus/Schinkia group</taxon>
        <taxon>Schinkia</taxon>
    </lineage>
</organism>
<evidence type="ECO:0000313" key="1">
    <source>
        <dbReference type="EMBL" id="KEF37107.1"/>
    </source>
</evidence>
<name>A0A072NIR3_SCHAZ</name>